<dbReference type="EMBL" id="AQPN01000085">
    <property type="protein sequence ID" value="EOR94392.1"/>
    <property type="molecule type" value="Genomic_DNA"/>
</dbReference>
<dbReference type="SUPFAM" id="SSF52172">
    <property type="entry name" value="CheY-like"/>
    <property type="match status" value="1"/>
</dbReference>
<dbReference type="PROSITE" id="PS50110">
    <property type="entry name" value="RESPONSE_REGULATORY"/>
    <property type="match status" value="1"/>
</dbReference>
<feature type="modified residue" description="4-aspartylphosphate" evidence="1">
    <location>
        <position position="60"/>
    </location>
</feature>
<keyword evidence="4" id="KW-1185">Reference proteome</keyword>
<evidence type="ECO:0000256" key="1">
    <source>
        <dbReference type="PROSITE-ProRule" id="PRU00169"/>
    </source>
</evidence>
<accession>R9GRB8</accession>
<dbReference type="PANTHER" id="PTHR44520:SF2">
    <property type="entry name" value="RESPONSE REGULATOR RCP1"/>
    <property type="match status" value="1"/>
</dbReference>
<name>R9GRB8_9SPHI</name>
<keyword evidence="1" id="KW-0597">Phosphoprotein</keyword>
<dbReference type="InterPro" id="IPR052893">
    <property type="entry name" value="TCS_response_regulator"/>
</dbReference>
<dbReference type="InterPro" id="IPR001789">
    <property type="entry name" value="Sig_transdc_resp-reg_receiver"/>
</dbReference>
<dbReference type="AlphaFoldDB" id="R9GRB8"/>
<evidence type="ECO:0000259" key="2">
    <source>
        <dbReference type="PROSITE" id="PS50110"/>
    </source>
</evidence>
<dbReference type="GO" id="GO:0000160">
    <property type="term" value="P:phosphorelay signal transduction system"/>
    <property type="evidence" value="ECO:0007669"/>
    <property type="project" value="InterPro"/>
</dbReference>
<gene>
    <name evidence="3" type="ORF">ADIARSV_2381</name>
</gene>
<evidence type="ECO:0000313" key="4">
    <source>
        <dbReference type="Proteomes" id="UP000014174"/>
    </source>
</evidence>
<organism evidence="3 4">
    <name type="scientific">Arcticibacter svalbardensis MN12-7</name>
    <dbReference type="NCBI Taxonomy" id="1150600"/>
    <lineage>
        <taxon>Bacteria</taxon>
        <taxon>Pseudomonadati</taxon>
        <taxon>Bacteroidota</taxon>
        <taxon>Sphingobacteriia</taxon>
        <taxon>Sphingobacteriales</taxon>
        <taxon>Sphingobacteriaceae</taxon>
        <taxon>Arcticibacter</taxon>
    </lineage>
</organism>
<dbReference type="SMART" id="SM00448">
    <property type="entry name" value="REC"/>
    <property type="match status" value="1"/>
</dbReference>
<dbReference type="eggNOG" id="COG0745">
    <property type="taxonomic scope" value="Bacteria"/>
</dbReference>
<dbReference type="Proteomes" id="UP000014174">
    <property type="component" value="Unassembled WGS sequence"/>
</dbReference>
<comment type="caution">
    <text evidence="3">The sequence shown here is derived from an EMBL/GenBank/DDBJ whole genome shotgun (WGS) entry which is preliminary data.</text>
</comment>
<dbReference type="STRING" id="1150600.ADIARSV_2381"/>
<protein>
    <submittedName>
        <fullName evidence="3">Response regulator</fullName>
    </submittedName>
</protein>
<proteinExistence type="predicted"/>
<feature type="domain" description="Response regulatory" evidence="2">
    <location>
        <begin position="3"/>
        <end position="126"/>
    </location>
</feature>
<dbReference type="Gene3D" id="3.40.50.2300">
    <property type="match status" value="1"/>
</dbReference>
<dbReference type="RefSeq" id="WP_016195612.1">
    <property type="nucleotide sequence ID" value="NZ_AQPN01000085.1"/>
</dbReference>
<dbReference type="PANTHER" id="PTHR44520">
    <property type="entry name" value="RESPONSE REGULATOR RCP1-RELATED"/>
    <property type="match status" value="1"/>
</dbReference>
<sequence length="126" mass="14441">MSKVFIIDDDVIHQRIAQIMIEKHHTYNTISSYTEAIKALNFINENLNNKSELPDVILLDLNMPVVDGWDFLERFKLFDQELVKDIHIYIVSSSVDETDKIRALAYPPVKGFISKPLSPAILKGLI</sequence>
<evidence type="ECO:0000313" key="3">
    <source>
        <dbReference type="EMBL" id="EOR94392.1"/>
    </source>
</evidence>
<dbReference type="InterPro" id="IPR011006">
    <property type="entry name" value="CheY-like_superfamily"/>
</dbReference>
<reference evidence="3 4" key="1">
    <citation type="journal article" date="2013" name="Genome Announc.">
        <title>Draft Genome Sequence of Arcticibacter svalbardensis Strain MN12-7T, a Member of the Family Sphingobacteriaceae Isolated from an Arctic Soil Sample.</title>
        <authorList>
            <person name="Shivaji S."/>
            <person name="Ara S."/>
            <person name="Prasad S."/>
            <person name="Manasa B.P."/>
            <person name="Begum Z."/>
            <person name="Singh A."/>
            <person name="Kumar Pinnaka A."/>
        </authorList>
    </citation>
    <scope>NUCLEOTIDE SEQUENCE [LARGE SCALE GENOMIC DNA]</scope>
    <source>
        <strain evidence="3 4">MN12-7</strain>
    </source>
</reference>
<dbReference type="Pfam" id="PF00072">
    <property type="entry name" value="Response_reg"/>
    <property type="match status" value="1"/>
</dbReference>
<dbReference type="OrthoDB" id="1121174at2"/>